<evidence type="ECO:0000313" key="12">
    <source>
        <dbReference type="Proteomes" id="UP000030678"/>
    </source>
</evidence>
<feature type="domain" description="Protein kinase" evidence="10">
    <location>
        <begin position="1"/>
        <end position="289"/>
    </location>
</feature>
<evidence type="ECO:0000256" key="8">
    <source>
        <dbReference type="ARBA" id="ARBA00048679"/>
    </source>
</evidence>
<comment type="catalytic activity">
    <reaction evidence="8">
        <text>L-seryl-[protein] + ATP = O-phospho-L-seryl-[protein] + ADP + H(+)</text>
        <dbReference type="Rhea" id="RHEA:17989"/>
        <dbReference type="Rhea" id="RHEA-COMP:9863"/>
        <dbReference type="Rhea" id="RHEA-COMP:11604"/>
        <dbReference type="ChEBI" id="CHEBI:15378"/>
        <dbReference type="ChEBI" id="CHEBI:29999"/>
        <dbReference type="ChEBI" id="CHEBI:30616"/>
        <dbReference type="ChEBI" id="CHEBI:83421"/>
        <dbReference type="ChEBI" id="CHEBI:456216"/>
        <dbReference type="EC" id="2.7.11.1"/>
    </reaction>
</comment>
<reference evidence="11 12" key="1">
    <citation type="submission" date="2013-03" db="EMBL/GenBank/DDBJ databases">
        <title>The Genome Sequence of Cladophialophora carrionii CBS 160.54.</title>
        <authorList>
            <consortium name="The Broad Institute Genomics Platform"/>
            <person name="Cuomo C."/>
            <person name="de Hoog S."/>
            <person name="Gorbushina A."/>
            <person name="Walker B."/>
            <person name="Young S.K."/>
            <person name="Zeng Q."/>
            <person name="Gargeya S."/>
            <person name="Fitzgerald M."/>
            <person name="Haas B."/>
            <person name="Abouelleil A."/>
            <person name="Allen A.W."/>
            <person name="Alvarado L."/>
            <person name="Arachchi H.M."/>
            <person name="Berlin A.M."/>
            <person name="Chapman S.B."/>
            <person name="Gainer-Dewar J."/>
            <person name="Goldberg J."/>
            <person name="Griggs A."/>
            <person name="Gujja S."/>
            <person name="Hansen M."/>
            <person name="Howarth C."/>
            <person name="Imamovic A."/>
            <person name="Ireland A."/>
            <person name="Larimer J."/>
            <person name="McCowan C."/>
            <person name="Murphy C."/>
            <person name="Pearson M."/>
            <person name="Poon T.W."/>
            <person name="Priest M."/>
            <person name="Roberts A."/>
            <person name="Saif S."/>
            <person name="Shea T."/>
            <person name="Sisk P."/>
            <person name="Sykes S."/>
            <person name="Wortman J."/>
            <person name="Nusbaum C."/>
            <person name="Birren B."/>
        </authorList>
    </citation>
    <scope>NUCLEOTIDE SEQUENCE [LARGE SCALE GENOMIC DNA]</scope>
    <source>
        <strain evidence="11 12">CBS 160.54</strain>
    </source>
</reference>
<name>V9D6D6_9EURO</name>
<dbReference type="HOGENOM" id="CLU_595802_0_0_1"/>
<dbReference type="PROSITE" id="PS00108">
    <property type="entry name" value="PROTEIN_KINASE_ST"/>
    <property type="match status" value="1"/>
</dbReference>
<dbReference type="EC" id="2.7.11.1" evidence="1"/>
<dbReference type="PANTHER" id="PTHR43671">
    <property type="entry name" value="SERINE/THREONINE-PROTEIN KINASE NEK"/>
    <property type="match status" value="1"/>
</dbReference>
<organism evidence="11 12">
    <name type="scientific">Cladophialophora carrionii CBS 160.54</name>
    <dbReference type="NCBI Taxonomy" id="1279043"/>
    <lineage>
        <taxon>Eukaryota</taxon>
        <taxon>Fungi</taxon>
        <taxon>Dikarya</taxon>
        <taxon>Ascomycota</taxon>
        <taxon>Pezizomycotina</taxon>
        <taxon>Eurotiomycetes</taxon>
        <taxon>Chaetothyriomycetidae</taxon>
        <taxon>Chaetothyriales</taxon>
        <taxon>Herpotrichiellaceae</taxon>
        <taxon>Cladophialophora</taxon>
    </lineage>
</organism>
<evidence type="ECO:0000256" key="4">
    <source>
        <dbReference type="ARBA" id="ARBA00022741"/>
    </source>
</evidence>
<gene>
    <name evidence="11" type="ORF">G647_06500</name>
</gene>
<evidence type="ECO:0000256" key="1">
    <source>
        <dbReference type="ARBA" id="ARBA00012513"/>
    </source>
</evidence>
<dbReference type="OrthoDB" id="5400920at2759"/>
<feature type="compositionally biased region" description="Polar residues" evidence="9">
    <location>
        <begin position="381"/>
        <end position="392"/>
    </location>
</feature>
<dbReference type="SUPFAM" id="SSF56112">
    <property type="entry name" value="Protein kinase-like (PK-like)"/>
    <property type="match status" value="1"/>
</dbReference>
<dbReference type="GeneID" id="19984993"/>
<dbReference type="InterPro" id="IPR008271">
    <property type="entry name" value="Ser/Thr_kinase_AS"/>
</dbReference>
<evidence type="ECO:0000256" key="5">
    <source>
        <dbReference type="ARBA" id="ARBA00022777"/>
    </source>
</evidence>
<dbReference type="Pfam" id="PF00069">
    <property type="entry name" value="Pkinase"/>
    <property type="match status" value="1"/>
</dbReference>
<keyword evidence="6" id="KW-0067">ATP-binding</keyword>
<proteinExistence type="predicted"/>
<dbReference type="VEuPathDB" id="FungiDB:G647_06500"/>
<feature type="region of interest" description="Disordered" evidence="9">
    <location>
        <begin position="305"/>
        <end position="411"/>
    </location>
</feature>
<dbReference type="InterPro" id="IPR000719">
    <property type="entry name" value="Prot_kinase_dom"/>
</dbReference>
<dbReference type="Gene3D" id="1.10.510.10">
    <property type="entry name" value="Transferase(Phosphotransferase) domain 1"/>
    <property type="match status" value="1"/>
</dbReference>
<dbReference type="EMBL" id="KB822706">
    <property type="protein sequence ID" value="ETI22425.1"/>
    <property type="molecule type" value="Genomic_DNA"/>
</dbReference>
<dbReference type="AlphaFoldDB" id="V9D6D6"/>
<evidence type="ECO:0000259" key="10">
    <source>
        <dbReference type="PROSITE" id="PS50011"/>
    </source>
</evidence>
<evidence type="ECO:0000256" key="7">
    <source>
        <dbReference type="ARBA" id="ARBA00047899"/>
    </source>
</evidence>
<evidence type="ECO:0000256" key="6">
    <source>
        <dbReference type="ARBA" id="ARBA00022840"/>
    </source>
</evidence>
<keyword evidence="5" id="KW-0418">Kinase</keyword>
<evidence type="ECO:0000313" key="11">
    <source>
        <dbReference type="EMBL" id="ETI22425.1"/>
    </source>
</evidence>
<dbReference type="PANTHER" id="PTHR43671:SF98">
    <property type="entry name" value="SERINE_THREONINE-PROTEIN KINASE NEK11"/>
    <property type="match status" value="1"/>
</dbReference>
<evidence type="ECO:0000256" key="2">
    <source>
        <dbReference type="ARBA" id="ARBA00022527"/>
    </source>
</evidence>
<dbReference type="Proteomes" id="UP000030678">
    <property type="component" value="Unassembled WGS sequence"/>
</dbReference>
<dbReference type="SMART" id="SM00220">
    <property type="entry name" value="S_TKc"/>
    <property type="match status" value="1"/>
</dbReference>
<accession>V9D6D6</accession>
<dbReference type="InterPro" id="IPR050660">
    <property type="entry name" value="NEK_Ser/Thr_kinase"/>
</dbReference>
<keyword evidence="2" id="KW-0723">Serine/threonine-protein kinase</keyword>
<evidence type="ECO:0000256" key="3">
    <source>
        <dbReference type="ARBA" id="ARBA00022679"/>
    </source>
</evidence>
<dbReference type="GO" id="GO:0005524">
    <property type="term" value="F:ATP binding"/>
    <property type="evidence" value="ECO:0007669"/>
    <property type="project" value="UniProtKB-KW"/>
</dbReference>
<protein>
    <recommendedName>
        <fullName evidence="1">non-specific serine/threonine protein kinase</fullName>
        <ecNumber evidence="1">2.7.11.1</ecNumber>
    </recommendedName>
</protein>
<dbReference type="InterPro" id="IPR011009">
    <property type="entry name" value="Kinase-like_dom_sf"/>
</dbReference>
<sequence length="459" mass="50824">MADILQNQSAFGNSADRSLEILLAPYLTSTSASQARLSEAELIPRGKTFKKNTEVLKGFERELTHLKKLSHIHIVELIRSHADTKFVGILMPPVADYNLKDFLMRRNLMPGQRSFLRTFFGCLVAALCYLHENKIRHKDIKPQNVLVKGHQVFLTDFGISLDWPELDQSTTTGVTTKTPRYCAPEVAGFQPRTSLSDMWSLGCVFLEIWTVLKRETLDALSGYLEKHGTQSTCYWLNYESSHEWCTLLERNVDHDDHPPAVWIRSLLQPDQEDRWTAQQLVNGIQHTNDRADLRFAFAGTCCDGAEGSSSSGRSSKRSSALLEETGASSVGIYDPSSGKGKQEEDTEVPTHHLPSSLTKPRPSMAPPVQGARNTGGELAESSVSGSLLSPKQQVERLSDPRAQPSAPAEDLVQNGSAAAVCKDARGHQEGQFVSSFCFVLSQRACQKRDTNFNGSSVRC</sequence>
<dbReference type="CDD" id="cd00180">
    <property type="entry name" value="PKc"/>
    <property type="match status" value="1"/>
</dbReference>
<keyword evidence="3" id="KW-0808">Transferase</keyword>
<dbReference type="GO" id="GO:0005634">
    <property type="term" value="C:nucleus"/>
    <property type="evidence" value="ECO:0007669"/>
    <property type="project" value="TreeGrafter"/>
</dbReference>
<dbReference type="PROSITE" id="PS50011">
    <property type="entry name" value="PROTEIN_KINASE_DOM"/>
    <property type="match status" value="1"/>
</dbReference>
<evidence type="ECO:0000256" key="9">
    <source>
        <dbReference type="SAM" id="MobiDB-lite"/>
    </source>
</evidence>
<dbReference type="RefSeq" id="XP_008729042.1">
    <property type="nucleotide sequence ID" value="XM_008730820.1"/>
</dbReference>
<feature type="compositionally biased region" description="Low complexity" evidence="9">
    <location>
        <begin position="307"/>
        <end position="319"/>
    </location>
</feature>
<comment type="catalytic activity">
    <reaction evidence="7">
        <text>L-threonyl-[protein] + ATP = O-phospho-L-threonyl-[protein] + ADP + H(+)</text>
        <dbReference type="Rhea" id="RHEA:46608"/>
        <dbReference type="Rhea" id="RHEA-COMP:11060"/>
        <dbReference type="Rhea" id="RHEA-COMP:11605"/>
        <dbReference type="ChEBI" id="CHEBI:15378"/>
        <dbReference type="ChEBI" id="CHEBI:30013"/>
        <dbReference type="ChEBI" id="CHEBI:30616"/>
        <dbReference type="ChEBI" id="CHEBI:61977"/>
        <dbReference type="ChEBI" id="CHEBI:456216"/>
        <dbReference type="EC" id="2.7.11.1"/>
    </reaction>
</comment>
<dbReference type="GO" id="GO:0004674">
    <property type="term" value="F:protein serine/threonine kinase activity"/>
    <property type="evidence" value="ECO:0007669"/>
    <property type="project" value="UniProtKB-KW"/>
</dbReference>
<keyword evidence="4" id="KW-0547">Nucleotide-binding</keyword>